<proteinExistence type="predicted"/>
<accession>A0A0K9F2G0</accession>
<organism evidence="1 2">
    <name type="scientific">Lysinibacillus xylanilyticus</name>
    <dbReference type="NCBI Taxonomy" id="582475"/>
    <lineage>
        <taxon>Bacteria</taxon>
        <taxon>Bacillati</taxon>
        <taxon>Bacillota</taxon>
        <taxon>Bacilli</taxon>
        <taxon>Bacillales</taxon>
        <taxon>Bacillaceae</taxon>
        <taxon>Lysinibacillus</taxon>
    </lineage>
</organism>
<gene>
    <name evidence="1" type="ORF">ACZ11_23780</name>
</gene>
<dbReference type="EMBL" id="LFXJ01000013">
    <property type="protein sequence ID" value="KMY28258.1"/>
    <property type="molecule type" value="Genomic_DNA"/>
</dbReference>
<sequence>MGNIAGNHRLKGIIIKHHSKKVQDYYNSVTLESKKDNRSNAIKLYEIGACEFEDLPMVEATIGRIFGEFKRAGTGAYKDVEVLYQNVIEAAFAYFVDNHDHFYVRTKLAFADGIDKYELHRREQHYTSSSVFWLLHLAHDDVHKPYYVVQIHNANGGYIEREEFRNKDVLRQTYGLTKQQFEEALESGIFIFDGNVANLKIVTSAIEASFIEHLKIEQRFLASQIRFLKQAVDEDKKSSILESIISILEDIDSYTRLLGEDKAYNEKVKQLKGKSAIELWNKKAEELRASHYATKDK</sequence>
<dbReference type="RefSeq" id="WP_049669016.1">
    <property type="nucleotide sequence ID" value="NZ_LFXJ01000013.1"/>
</dbReference>
<dbReference type="PATRIC" id="fig|582475.4.peg.4715"/>
<evidence type="ECO:0000313" key="2">
    <source>
        <dbReference type="Proteomes" id="UP000037326"/>
    </source>
</evidence>
<dbReference type="Proteomes" id="UP000037326">
    <property type="component" value="Unassembled WGS sequence"/>
</dbReference>
<dbReference type="AlphaFoldDB" id="A0A0K9F2G0"/>
<name>A0A0K9F2G0_9BACI</name>
<evidence type="ECO:0000313" key="1">
    <source>
        <dbReference type="EMBL" id="KMY28258.1"/>
    </source>
</evidence>
<protein>
    <submittedName>
        <fullName evidence="1">Uncharacterized protein</fullName>
    </submittedName>
</protein>
<reference evidence="2" key="1">
    <citation type="submission" date="2015-07" db="EMBL/GenBank/DDBJ databases">
        <authorList>
            <consortium name="Consortium for Microbial Forensics and Genomics (microFORGE)"/>
            <person name="Knight B.M."/>
            <person name="Roberts D.P."/>
            <person name="Lin D."/>
            <person name="Hari K."/>
            <person name="Fletcher J."/>
            <person name="Melcher U."/>
            <person name="Blagden T."/>
            <person name="Winegar R.A."/>
        </authorList>
    </citation>
    <scope>NUCLEOTIDE SEQUENCE [LARGE SCALE GENOMIC DNA]</scope>
    <source>
        <strain evidence="2">DSM 23493</strain>
    </source>
</reference>
<dbReference type="GeneID" id="96601223"/>
<comment type="caution">
    <text evidence="1">The sequence shown here is derived from an EMBL/GenBank/DDBJ whole genome shotgun (WGS) entry which is preliminary data.</text>
</comment>